<dbReference type="PANTHER" id="PTHR13812:SF19">
    <property type="entry name" value="KETIMINE REDUCTASE MU-CRYSTALLIN"/>
    <property type="match status" value="1"/>
</dbReference>
<keyword evidence="1" id="KW-0614">Plasmid</keyword>
<dbReference type="SUPFAM" id="SSF51735">
    <property type="entry name" value="NAD(P)-binding Rossmann-fold domains"/>
    <property type="match status" value="1"/>
</dbReference>
<accession>A0AAN0NJ37</accession>
<dbReference type="GO" id="GO:0005737">
    <property type="term" value="C:cytoplasm"/>
    <property type="evidence" value="ECO:0007669"/>
    <property type="project" value="TreeGrafter"/>
</dbReference>
<reference evidence="1 2" key="2">
    <citation type="submission" date="2024-08" db="EMBL/GenBank/DDBJ databases">
        <title>Phylogenomic analyses of a clade within the roseobacter group suggest taxonomic reassignments of species of the genera Aestuariivita, Citreicella, Loktanella, Nautella, Pelagibaca, Ruegeria, Thalassobius, Thiobacimonas and Tropicibacter, and the proposal o.</title>
        <authorList>
            <person name="Jeon C.O."/>
        </authorList>
    </citation>
    <scope>NUCLEOTIDE SEQUENCE [LARGE SCALE GENOMIC DNA]</scope>
    <source>
        <strain evidence="1 2">SS1-5</strain>
        <plasmid evidence="1 2">pSS1-5</plasmid>
    </source>
</reference>
<dbReference type="PANTHER" id="PTHR13812">
    <property type="entry name" value="KETIMINE REDUCTASE MU-CRYSTALLIN"/>
    <property type="match status" value="1"/>
</dbReference>
<dbReference type="GO" id="GO:0019752">
    <property type="term" value="P:carboxylic acid metabolic process"/>
    <property type="evidence" value="ECO:0007669"/>
    <property type="project" value="UniProtKB-ARBA"/>
</dbReference>
<reference evidence="2" key="1">
    <citation type="submission" date="2024-04" db="EMBL/GenBank/DDBJ databases">
        <title>Phylogenomic analyses of a clade within the roseobacter group suggest taxonomic reassignments of species of the genera Aestuariivita, Citreicella, Loktanella, Nautella, Pelagibaca, Ruegeria, Thalassobius, Thiobacimonas and Tropicibacter, and the proposal o.</title>
        <authorList>
            <person name="Jeon C.O."/>
        </authorList>
    </citation>
    <scope>NUCLEOTIDE SEQUENCE [LARGE SCALE GENOMIC DNA]</scope>
    <source>
        <strain evidence="2">SS1-5</strain>
        <plasmid evidence="2">pSS1-5</plasmid>
    </source>
</reference>
<dbReference type="InterPro" id="IPR003462">
    <property type="entry name" value="ODC_Mu_crystall"/>
</dbReference>
<evidence type="ECO:0000313" key="2">
    <source>
        <dbReference type="Proteomes" id="UP001470809"/>
    </source>
</evidence>
<keyword evidence="2" id="KW-1185">Reference proteome</keyword>
<dbReference type="Pfam" id="PF02423">
    <property type="entry name" value="OCD_Mu_crystall"/>
    <property type="match status" value="1"/>
</dbReference>
<proteinExistence type="predicted"/>
<dbReference type="GO" id="GO:0016491">
    <property type="term" value="F:oxidoreductase activity"/>
    <property type="evidence" value="ECO:0007669"/>
    <property type="project" value="UniProtKB-ARBA"/>
</dbReference>
<dbReference type="Gene3D" id="3.30.1780.10">
    <property type="entry name" value="ornithine cyclodeaminase, domain 1"/>
    <property type="match status" value="1"/>
</dbReference>
<dbReference type="PIRSF" id="PIRSF001439">
    <property type="entry name" value="CryM"/>
    <property type="match status" value="1"/>
</dbReference>
<dbReference type="EMBL" id="CP151764">
    <property type="protein sequence ID" value="WZU65742.2"/>
    <property type="molecule type" value="Genomic_DNA"/>
</dbReference>
<evidence type="ECO:0000313" key="1">
    <source>
        <dbReference type="EMBL" id="WZU65742.2"/>
    </source>
</evidence>
<dbReference type="KEGG" id="yrh:AABB31_01145"/>
<dbReference type="InterPro" id="IPR023401">
    <property type="entry name" value="ODC_N"/>
</dbReference>
<sequence>MTPPPYLTKADLPSAPDWPMLVTALEAGHKAPRAEVTDVFLGPPERTLLSRAARIPGMGSGVKSVTVLPENADRNLPTIQGAMLVFDDETGRHMATLDSALVTNLKTVADSLLGAKLLARPDSRRLLIVGAGSVAKTLAGAYPILFPGLERIEVWNRSTDKAEALAQKLSGNPVPVTAVSDLQTAVQHADIISTATLARAPVVLGDWLQPGAHLDLIGAFSADMREVDDTALKRARLFVDSRDTTLHHIGELKIPLAEGVIKSKDILADLYDLAGGTPGRIAPSDITLFKNGGGAHLDLMTAFALVESAGTP</sequence>
<dbReference type="Gene3D" id="3.40.50.720">
    <property type="entry name" value="NAD(P)-binding Rossmann-like Domain"/>
    <property type="match status" value="1"/>
</dbReference>
<name>A0AAN0NJ37_9RHOB</name>
<geneLocation type="plasmid" evidence="1 2">
    <name>pSS1-5</name>
</geneLocation>
<gene>
    <name evidence="1" type="ORF">AABB31_01145</name>
</gene>
<protein>
    <submittedName>
        <fullName evidence="1">Ornithine cyclodeaminase family protein</fullName>
    </submittedName>
</protein>
<dbReference type="AlphaFoldDB" id="A0AAN0NJ37"/>
<dbReference type="InterPro" id="IPR036291">
    <property type="entry name" value="NAD(P)-bd_dom_sf"/>
</dbReference>
<dbReference type="RefSeq" id="WP_373634757.1">
    <property type="nucleotide sequence ID" value="NZ_CP151764.2"/>
</dbReference>
<dbReference type="Proteomes" id="UP001470809">
    <property type="component" value="Plasmid pSS1-5"/>
</dbReference>
<organism evidence="1 2">
    <name type="scientific">Yoonia rhodophyticola</name>
    <dbReference type="NCBI Taxonomy" id="3137370"/>
    <lineage>
        <taxon>Bacteria</taxon>
        <taxon>Pseudomonadati</taxon>
        <taxon>Pseudomonadota</taxon>
        <taxon>Alphaproteobacteria</taxon>
        <taxon>Rhodobacterales</taxon>
        <taxon>Paracoccaceae</taxon>
        <taxon>Yoonia</taxon>
    </lineage>
</organism>